<keyword evidence="2" id="KW-1185">Reference proteome</keyword>
<dbReference type="VEuPathDB" id="FungiDB:BD410DRAFT_781640"/>
<evidence type="ECO:0000313" key="1">
    <source>
        <dbReference type="EMBL" id="TDL27755.1"/>
    </source>
</evidence>
<dbReference type="EMBL" id="ML170158">
    <property type="protein sequence ID" value="TDL27755.1"/>
    <property type="molecule type" value="Genomic_DNA"/>
</dbReference>
<dbReference type="AlphaFoldDB" id="A0A4Y7QK10"/>
<gene>
    <name evidence="1" type="ORF">BD410DRAFT_781640</name>
</gene>
<name>A0A4Y7QK10_9AGAM</name>
<organism evidence="1 2">
    <name type="scientific">Rickenella mellea</name>
    <dbReference type="NCBI Taxonomy" id="50990"/>
    <lineage>
        <taxon>Eukaryota</taxon>
        <taxon>Fungi</taxon>
        <taxon>Dikarya</taxon>
        <taxon>Basidiomycota</taxon>
        <taxon>Agaricomycotina</taxon>
        <taxon>Agaricomycetes</taxon>
        <taxon>Hymenochaetales</taxon>
        <taxon>Rickenellaceae</taxon>
        <taxon>Rickenella</taxon>
    </lineage>
</organism>
<dbReference type="Proteomes" id="UP000294933">
    <property type="component" value="Unassembled WGS sequence"/>
</dbReference>
<evidence type="ECO:0000313" key="2">
    <source>
        <dbReference type="Proteomes" id="UP000294933"/>
    </source>
</evidence>
<proteinExistence type="predicted"/>
<sequence length="103" mass="11258">MSIPQRNTRHTKWLSSKSSVLVALGYCSLWWMGDKTPSWQTCGFFWLGLGLRCSGSGSVGQALELTRSHGCRSRLECIKNPGVDLLAGLHVEDKTTASTTSGR</sequence>
<accession>A0A4Y7QK10</accession>
<reference evidence="1 2" key="1">
    <citation type="submission" date="2018-06" db="EMBL/GenBank/DDBJ databases">
        <title>A transcriptomic atlas of mushroom development highlights an independent origin of complex multicellularity.</title>
        <authorList>
            <consortium name="DOE Joint Genome Institute"/>
            <person name="Krizsan K."/>
            <person name="Almasi E."/>
            <person name="Merenyi Z."/>
            <person name="Sahu N."/>
            <person name="Viragh M."/>
            <person name="Koszo T."/>
            <person name="Mondo S."/>
            <person name="Kiss B."/>
            <person name="Balint B."/>
            <person name="Kues U."/>
            <person name="Barry K."/>
            <person name="Hegedus J.C."/>
            <person name="Henrissat B."/>
            <person name="Johnson J."/>
            <person name="Lipzen A."/>
            <person name="Ohm R."/>
            <person name="Nagy I."/>
            <person name="Pangilinan J."/>
            <person name="Yan J."/>
            <person name="Xiong Y."/>
            <person name="Grigoriev I.V."/>
            <person name="Hibbett D.S."/>
            <person name="Nagy L.G."/>
        </authorList>
    </citation>
    <scope>NUCLEOTIDE SEQUENCE [LARGE SCALE GENOMIC DNA]</scope>
    <source>
        <strain evidence="1 2">SZMC22713</strain>
    </source>
</reference>
<protein>
    <submittedName>
        <fullName evidence="1">Uncharacterized protein</fullName>
    </submittedName>
</protein>